<protein>
    <submittedName>
        <fullName evidence="1">Uncharacterized protein</fullName>
    </submittedName>
</protein>
<proteinExistence type="predicted"/>
<dbReference type="EMBL" id="JPVP01000049">
    <property type="protein sequence ID" value="KGR87002.1"/>
    <property type="molecule type" value="Genomic_DNA"/>
</dbReference>
<dbReference type="Proteomes" id="UP000030437">
    <property type="component" value="Unassembled WGS sequence"/>
</dbReference>
<accession>A0A0A3JJ30</accession>
<evidence type="ECO:0000313" key="1">
    <source>
        <dbReference type="EMBL" id="KGR87002.1"/>
    </source>
</evidence>
<organism evidence="1 2">
    <name type="scientific">Lysinibacillus odysseyi 34hs-1 = NBRC 100172</name>
    <dbReference type="NCBI Taxonomy" id="1220589"/>
    <lineage>
        <taxon>Bacteria</taxon>
        <taxon>Bacillati</taxon>
        <taxon>Bacillota</taxon>
        <taxon>Bacilli</taxon>
        <taxon>Bacillales</taxon>
        <taxon>Bacillaceae</taxon>
        <taxon>Lysinibacillus</taxon>
    </lineage>
</organism>
<gene>
    <name evidence="1" type="ORF">CD32_04505</name>
</gene>
<dbReference type="AlphaFoldDB" id="A0A0A3JJ30"/>
<evidence type="ECO:0000313" key="2">
    <source>
        <dbReference type="Proteomes" id="UP000030437"/>
    </source>
</evidence>
<reference evidence="1 2" key="1">
    <citation type="submission" date="2014-02" db="EMBL/GenBank/DDBJ databases">
        <title>Draft genome sequence of Lysinibacillus odysseyi NBRC 100172.</title>
        <authorList>
            <person name="Zhang F."/>
            <person name="Wang G."/>
            <person name="Zhang L."/>
        </authorList>
    </citation>
    <scope>NUCLEOTIDE SEQUENCE [LARGE SCALE GENOMIC DNA]</scope>
    <source>
        <strain evidence="1 2">NBRC 100172</strain>
    </source>
</reference>
<name>A0A0A3JJ30_9BACI</name>
<comment type="caution">
    <text evidence="1">The sequence shown here is derived from an EMBL/GenBank/DDBJ whole genome shotgun (WGS) entry which is preliminary data.</text>
</comment>
<sequence length="69" mass="8199">MVEYRSTDPQAKCWLVKECWVEAVQASSYKIKSEKPPLFSEMTFIERLNLKGGSNNFLHCYLYLEWTFN</sequence>
<keyword evidence="2" id="KW-1185">Reference proteome</keyword>